<gene>
    <name evidence="3" type="ORF">GAN59_13475</name>
</gene>
<proteinExistence type="predicted"/>
<feature type="chain" id="PRO_5030153210" description="Fimbrillin family protein" evidence="2">
    <location>
        <begin position="27"/>
        <end position="510"/>
    </location>
</feature>
<feature type="signal peptide" evidence="2">
    <location>
        <begin position="1"/>
        <end position="26"/>
    </location>
</feature>
<organism evidence="3 4">
    <name type="scientific">Bacteroides thetaiotaomicron</name>
    <dbReference type="NCBI Taxonomy" id="818"/>
    <lineage>
        <taxon>Bacteria</taxon>
        <taxon>Pseudomonadati</taxon>
        <taxon>Bacteroidota</taxon>
        <taxon>Bacteroidia</taxon>
        <taxon>Bacteroidales</taxon>
        <taxon>Bacteroidaceae</taxon>
        <taxon>Bacteroides</taxon>
    </lineage>
</organism>
<accession>A0A6I0S6T6</accession>
<dbReference type="InterPro" id="IPR042278">
    <property type="entry name" value="Mfa-like_1_N"/>
</dbReference>
<dbReference type="Proteomes" id="UP000488521">
    <property type="component" value="Unassembled WGS sequence"/>
</dbReference>
<dbReference type="AlphaFoldDB" id="A0A6I0S6T6"/>
<keyword evidence="2" id="KW-0732">Signal</keyword>
<feature type="region of interest" description="Disordered" evidence="1">
    <location>
        <begin position="47"/>
        <end position="70"/>
    </location>
</feature>
<evidence type="ECO:0008006" key="5">
    <source>
        <dbReference type="Google" id="ProtNLM"/>
    </source>
</evidence>
<dbReference type="Gene3D" id="2.60.40.2620">
    <property type="entry name" value="Fimbrillin-like"/>
    <property type="match status" value="1"/>
</dbReference>
<dbReference type="EMBL" id="WCRS01000008">
    <property type="protein sequence ID" value="KAB4473374.1"/>
    <property type="molecule type" value="Genomic_DNA"/>
</dbReference>
<reference evidence="3 4" key="1">
    <citation type="journal article" date="2019" name="Nat. Med.">
        <title>A library of human gut bacterial isolates paired with longitudinal multiomics data enables mechanistic microbiome research.</title>
        <authorList>
            <person name="Poyet M."/>
            <person name="Groussin M."/>
            <person name="Gibbons S.M."/>
            <person name="Avila-Pacheco J."/>
            <person name="Jiang X."/>
            <person name="Kearney S.M."/>
            <person name="Perrotta A.R."/>
            <person name="Berdy B."/>
            <person name="Zhao S."/>
            <person name="Lieberman T.D."/>
            <person name="Swanson P.K."/>
            <person name="Smith M."/>
            <person name="Roesemann S."/>
            <person name="Alexander J.E."/>
            <person name="Rich S.A."/>
            <person name="Livny J."/>
            <person name="Vlamakis H."/>
            <person name="Clish C."/>
            <person name="Bullock K."/>
            <person name="Deik A."/>
            <person name="Scott J."/>
            <person name="Pierce K.A."/>
            <person name="Xavier R.J."/>
            <person name="Alm E.J."/>
        </authorList>
    </citation>
    <scope>NUCLEOTIDE SEQUENCE [LARGE SCALE GENOMIC DNA]</scope>
    <source>
        <strain evidence="3 4">BIOML-A156</strain>
    </source>
</reference>
<dbReference type="CDD" id="cd13120">
    <property type="entry name" value="BF2867_like_N"/>
    <property type="match status" value="1"/>
</dbReference>
<comment type="caution">
    <text evidence="3">The sequence shown here is derived from an EMBL/GenBank/DDBJ whole genome shotgun (WGS) entry which is preliminary data.</text>
</comment>
<evidence type="ECO:0000256" key="1">
    <source>
        <dbReference type="SAM" id="MobiDB-lite"/>
    </source>
</evidence>
<evidence type="ECO:0000256" key="2">
    <source>
        <dbReference type="SAM" id="SignalP"/>
    </source>
</evidence>
<dbReference type="Gene3D" id="2.60.40.3570">
    <property type="match status" value="1"/>
</dbReference>
<evidence type="ECO:0000313" key="4">
    <source>
        <dbReference type="Proteomes" id="UP000488521"/>
    </source>
</evidence>
<evidence type="ECO:0000313" key="3">
    <source>
        <dbReference type="EMBL" id="KAB4473374.1"/>
    </source>
</evidence>
<protein>
    <recommendedName>
        <fullName evidence="5">Fimbrillin family protein</fullName>
    </recommendedName>
</protein>
<name>A0A6I0S6T6_BACT4</name>
<sequence>MKFMKEYLTGISLCAALLLAGGCSNENDMTSSNGNPVPLTVRATAGSFEEVPETGKSDVPATRTPTEDGNTTTFATGDAIGIFAIKDGAIVDGISNSKLTYSEGADGAAGSWNPEEGTALYWYEGVSYVAYYPYTDGITINATKTTDEIIASLGGNGKLQPAADQSAADGSAYTASDLMTASATSADITTNTSGERFLSLKFTHRFSLLVLVPRISEYIAPAGATYTYWGTTADNHANSVTLNGIIPYRMADGSFRAIVPPTTTASTLHGNYKDEAGRMVNFRSTPYSSGFTSGGCYTLTVTRSQPGVTPERKVAVGDFYMQNGMIVAGSKETLTAEEKVNCIGIVFKVGAGSGDNASNYDGKLTAIQGYVVSLRQEWLAWGDASKKWTDVLYDYRGYLNTKKILEGINQGYSFPACKWCVEYTPKPTGMTSGWYFPSNDPVGDFANNATTLNTYLNKVTGSTRISERYLTSTESSSDPVTRCTGRLVGDGTTYYNLKSNALGVRAILTF</sequence>
<dbReference type="PROSITE" id="PS51257">
    <property type="entry name" value="PROKAR_LIPOPROTEIN"/>
    <property type="match status" value="1"/>
</dbReference>